<gene>
    <name evidence="2" type="primary">int_5</name>
    <name evidence="2" type="ORF">NCTC9081_03368</name>
</gene>
<sequence length="94" mass="10491">MKRAGIRARKAYQSRHTYACWALSAGANPTFIASQMGHSSASMVYNVYGAWMPECSVTQVAMLNNVLNARAPDVPQSDQEDEIKLYFQNDKAYP</sequence>
<protein>
    <submittedName>
        <fullName evidence="2">Phage integrase</fullName>
    </submittedName>
</protein>
<dbReference type="Proteomes" id="UP000254716">
    <property type="component" value="Unassembled WGS sequence"/>
</dbReference>
<reference evidence="2 3" key="1">
    <citation type="submission" date="2018-06" db="EMBL/GenBank/DDBJ databases">
        <authorList>
            <consortium name="Pathogen Informatics"/>
            <person name="Doyle S."/>
        </authorList>
    </citation>
    <scope>NUCLEOTIDE SEQUENCE [LARGE SCALE GENOMIC DNA]</scope>
    <source>
        <strain evidence="2 3">NCTC9081</strain>
    </source>
</reference>
<evidence type="ECO:0000313" key="2">
    <source>
        <dbReference type="EMBL" id="STJ17900.1"/>
    </source>
</evidence>
<dbReference type="AlphaFoldDB" id="A0A376W5E5"/>
<accession>A0A376W5E5</accession>
<evidence type="ECO:0000256" key="1">
    <source>
        <dbReference type="ARBA" id="ARBA00023172"/>
    </source>
</evidence>
<proteinExistence type="predicted"/>
<name>A0A376W5E5_ECOLX</name>
<organism evidence="2 3">
    <name type="scientific">Escherichia coli</name>
    <dbReference type="NCBI Taxonomy" id="562"/>
    <lineage>
        <taxon>Bacteria</taxon>
        <taxon>Pseudomonadati</taxon>
        <taxon>Pseudomonadota</taxon>
        <taxon>Gammaproteobacteria</taxon>
        <taxon>Enterobacterales</taxon>
        <taxon>Enterobacteriaceae</taxon>
        <taxon>Escherichia</taxon>
    </lineage>
</organism>
<dbReference type="EMBL" id="UGCV01000008">
    <property type="protein sequence ID" value="STJ17900.1"/>
    <property type="molecule type" value="Genomic_DNA"/>
</dbReference>
<dbReference type="GO" id="GO:0003677">
    <property type="term" value="F:DNA binding"/>
    <property type="evidence" value="ECO:0007669"/>
    <property type="project" value="InterPro"/>
</dbReference>
<dbReference type="Gene3D" id="1.10.443.10">
    <property type="entry name" value="Intergrase catalytic core"/>
    <property type="match status" value="1"/>
</dbReference>
<keyword evidence="1" id="KW-0233">DNA recombination</keyword>
<dbReference type="SUPFAM" id="SSF56349">
    <property type="entry name" value="DNA breaking-rejoining enzymes"/>
    <property type="match status" value="1"/>
</dbReference>
<dbReference type="InterPro" id="IPR011010">
    <property type="entry name" value="DNA_brk_join_enz"/>
</dbReference>
<dbReference type="GO" id="GO:0006310">
    <property type="term" value="P:DNA recombination"/>
    <property type="evidence" value="ECO:0007669"/>
    <property type="project" value="UniProtKB-KW"/>
</dbReference>
<dbReference type="GO" id="GO:0015074">
    <property type="term" value="P:DNA integration"/>
    <property type="evidence" value="ECO:0007669"/>
    <property type="project" value="InterPro"/>
</dbReference>
<dbReference type="InterPro" id="IPR013762">
    <property type="entry name" value="Integrase-like_cat_sf"/>
</dbReference>
<evidence type="ECO:0000313" key="3">
    <source>
        <dbReference type="Proteomes" id="UP000254716"/>
    </source>
</evidence>